<dbReference type="Proteomes" id="UP001157034">
    <property type="component" value="Unassembled WGS sequence"/>
</dbReference>
<protein>
    <recommendedName>
        <fullName evidence="3">Choice-of-anchor G family protein</fullName>
    </recommendedName>
</protein>
<proteinExistence type="predicted"/>
<comment type="caution">
    <text evidence="1">The sequence shown here is derived from an EMBL/GenBank/DDBJ whole genome shotgun (WGS) entry which is preliminary data.</text>
</comment>
<accession>A0ABQ6K3G3</accession>
<dbReference type="InterPro" id="IPR047900">
    <property type="entry name" value="Choice_anch_G"/>
</dbReference>
<keyword evidence="2" id="KW-1185">Reference proteome</keyword>
<organism evidence="1 2">
    <name type="scientific">Pseudolysinimonas kribbensis</name>
    <dbReference type="NCBI Taxonomy" id="433641"/>
    <lineage>
        <taxon>Bacteria</taxon>
        <taxon>Bacillati</taxon>
        <taxon>Actinomycetota</taxon>
        <taxon>Actinomycetes</taxon>
        <taxon>Micrococcales</taxon>
        <taxon>Microbacteriaceae</taxon>
        <taxon>Pseudolysinimonas</taxon>
    </lineage>
</organism>
<evidence type="ECO:0000313" key="1">
    <source>
        <dbReference type="EMBL" id="GMA93625.1"/>
    </source>
</evidence>
<gene>
    <name evidence="1" type="ORF">GCM10025881_04490</name>
</gene>
<dbReference type="EMBL" id="BSVB01000001">
    <property type="protein sequence ID" value="GMA93625.1"/>
    <property type="molecule type" value="Genomic_DNA"/>
</dbReference>
<dbReference type="RefSeq" id="WP_284252498.1">
    <property type="nucleotide sequence ID" value="NZ_BSVB01000001.1"/>
</dbReference>
<dbReference type="NCBIfam" id="NF033766">
    <property type="entry name" value="choice_anch_G"/>
    <property type="match status" value="1"/>
</dbReference>
<evidence type="ECO:0008006" key="3">
    <source>
        <dbReference type="Google" id="ProtNLM"/>
    </source>
</evidence>
<reference evidence="2" key="1">
    <citation type="journal article" date="2019" name="Int. J. Syst. Evol. Microbiol.">
        <title>The Global Catalogue of Microorganisms (GCM) 10K type strain sequencing project: providing services to taxonomists for standard genome sequencing and annotation.</title>
        <authorList>
            <consortium name="The Broad Institute Genomics Platform"/>
            <consortium name="The Broad Institute Genome Sequencing Center for Infectious Disease"/>
            <person name="Wu L."/>
            <person name="Ma J."/>
        </authorList>
    </citation>
    <scope>NUCLEOTIDE SEQUENCE [LARGE SCALE GENOMIC DNA]</scope>
    <source>
        <strain evidence="2">NBRC 108894</strain>
    </source>
</reference>
<sequence length="584" mass="56544">MAAALVLGAIGVVPSEASWADRQYDAATVQSVLCTDPGSGTSTGSGTLLGGTLGSTDLSTIASVRGVSATNDGTTTTPTPSTATSLGSGAYSNPLSVSALSGIDADIGPALQLPLTADAGGLNQYARAASDTTSAGAAGAVSNSGGIAVTQRAPGAAMPRFATVGLGQVVQSALGQNLSSLVTGITDAQLGLGAVASSAQLSGCTAEWRGIYTGLVRQYALAGMDATLTSPAVSSLVTTTDAGLSALSAQLNAIAGNSALLNSLGSSILLALKPALSTLGAGTPTVTLSLTPDFSAVTALLSTPITDSSGLFSISPSAGTITLDLDALMGPAYLTSPKINGLAPNSRLLINGTALTALEAAMTSALTAWVSSVIAAVNAALAAVAVNLDLTAPVSALSVNVGTLFVHTNDLTLAQLLAGSPGVTAGIDKSSGLCSVVIVGATLCALVTTVLGNLTPALLASVGQTIGGTLQTALAPTAATVSTLGANLGTATGTLVSTVGGGLTGLFGATGAIQLWANAQNRPDPAELNAGPEPGWAAGLPAPTANPFGTGRYDVAALRMTIRGSATTGLDLARSSAGSNTVTG</sequence>
<name>A0ABQ6K3G3_9MICO</name>
<evidence type="ECO:0000313" key="2">
    <source>
        <dbReference type="Proteomes" id="UP001157034"/>
    </source>
</evidence>